<sequence length="395" mass="44681">MEGVSKLFRTSGKRAKPSSAFPGGLCRQFSLAEIKIATNNFNDELLVGEGGFGRVYKGFIDDCNRTVAIKRLKLKPGQGLVFEDLRTEVVLLCQLRHPNLVPLIGYCIDKGENILVYEFMVNGNLFRKLQYTDHDDHDRLSWKQRLRICIGVARALHYLHTGVKHTIIHGDVKPANILLNEKWEAKLSDFKSSKMVPPGLSVVPFEITENLEILDSTMLGTLGYVDPEYRITSGLTDKSDVYSFGVVLFEVLVARKAIILLRLWKHQLHLASCSQKWKRELRETINRMIDPYLMGKIAPECFNIYMDIATSCVQIEGKDRPTMNEVEVGLVNALELQESADAVSKDGEYYCPIDEYTYNDSSGFTSPAIVEYTSSSSLPELEEFLSDSDSLREYI</sequence>
<dbReference type="GO" id="GO:0005524">
    <property type="term" value="F:ATP binding"/>
    <property type="evidence" value="ECO:0007669"/>
    <property type="project" value="UniProtKB-UniRule"/>
</dbReference>
<evidence type="ECO:0000313" key="9">
    <source>
        <dbReference type="EMBL" id="KAF3950526.1"/>
    </source>
</evidence>
<dbReference type="EMBL" id="JRKL02005410">
    <property type="protein sequence ID" value="KAF3950526.1"/>
    <property type="molecule type" value="Genomic_DNA"/>
</dbReference>
<dbReference type="Pfam" id="PF00069">
    <property type="entry name" value="Pkinase"/>
    <property type="match status" value="1"/>
</dbReference>
<keyword evidence="2" id="KW-0808">Transferase</keyword>
<evidence type="ECO:0000256" key="6">
    <source>
        <dbReference type="PROSITE-ProRule" id="PRU10141"/>
    </source>
</evidence>
<dbReference type="Proteomes" id="UP000737018">
    <property type="component" value="Unassembled WGS sequence"/>
</dbReference>
<evidence type="ECO:0000313" key="10">
    <source>
        <dbReference type="Proteomes" id="UP000737018"/>
    </source>
</evidence>
<dbReference type="PANTHER" id="PTHR27003">
    <property type="entry name" value="OS07G0166700 PROTEIN"/>
    <property type="match status" value="1"/>
</dbReference>
<feature type="domain" description="Protein kinase" evidence="8">
    <location>
        <begin position="41"/>
        <end position="331"/>
    </location>
</feature>
<evidence type="ECO:0000256" key="5">
    <source>
        <dbReference type="ARBA" id="ARBA00022840"/>
    </source>
</evidence>
<dbReference type="PANTHER" id="PTHR27003:SF451">
    <property type="entry name" value="PROTEIN KINASE DOMAIN-CONTAINING PROTEIN"/>
    <property type="match status" value="1"/>
</dbReference>
<keyword evidence="10" id="KW-1185">Reference proteome</keyword>
<keyword evidence="5 6" id="KW-0067">ATP-binding</keyword>
<dbReference type="PROSITE" id="PS00107">
    <property type="entry name" value="PROTEIN_KINASE_ATP"/>
    <property type="match status" value="1"/>
</dbReference>
<feature type="binding site" evidence="6">
    <location>
        <position position="70"/>
    </location>
    <ligand>
        <name>ATP</name>
        <dbReference type="ChEBI" id="CHEBI:30616"/>
    </ligand>
</feature>
<dbReference type="GO" id="GO:0004674">
    <property type="term" value="F:protein serine/threonine kinase activity"/>
    <property type="evidence" value="ECO:0007669"/>
    <property type="project" value="UniProtKB-KW"/>
</dbReference>
<comment type="caution">
    <text evidence="9">The sequence shown here is derived from an EMBL/GenBank/DDBJ whole genome shotgun (WGS) entry which is preliminary data.</text>
</comment>
<protein>
    <recommendedName>
        <fullName evidence="8">Protein kinase domain-containing protein</fullName>
    </recommendedName>
</protein>
<keyword evidence="4" id="KW-0418">Kinase</keyword>
<evidence type="ECO:0000256" key="1">
    <source>
        <dbReference type="ARBA" id="ARBA00022527"/>
    </source>
</evidence>
<keyword evidence="1 7" id="KW-0723">Serine/threonine-protein kinase</keyword>
<dbReference type="Gene3D" id="1.10.510.10">
    <property type="entry name" value="Transferase(Phosphotransferase) domain 1"/>
    <property type="match status" value="1"/>
</dbReference>
<evidence type="ECO:0000256" key="2">
    <source>
        <dbReference type="ARBA" id="ARBA00022679"/>
    </source>
</evidence>
<dbReference type="AlphaFoldDB" id="A0A8J4QG03"/>
<dbReference type="InterPro" id="IPR017441">
    <property type="entry name" value="Protein_kinase_ATP_BS"/>
</dbReference>
<dbReference type="SUPFAM" id="SSF56112">
    <property type="entry name" value="Protein kinase-like (PK-like)"/>
    <property type="match status" value="1"/>
</dbReference>
<reference evidence="9" key="1">
    <citation type="submission" date="2020-03" db="EMBL/GenBank/DDBJ databases">
        <title>Castanea mollissima Vanexum genome sequencing.</title>
        <authorList>
            <person name="Staton M."/>
        </authorList>
    </citation>
    <scope>NUCLEOTIDE SEQUENCE</scope>
    <source>
        <tissue evidence="9">Leaf</tissue>
    </source>
</reference>
<dbReference type="InterPro" id="IPR011009">
    <property type="entry name" value="Kinase-like_dom_sf"/>
</dbReference>
<dbReference type="Gene3D" id="3.30.200.20">
    <property type="entry name" value="Phosphorylase Kinase, domain 1"/>
    <property type="match status" value="1"/>
</dbReference>
<proteinExistence type="inferred from homology"/>
<dbReference type="FunFam" id="3.30.200.20:FF:000039">
    <property type="entry name" value="receptor-like protein kinase FERONIA"/>
    <property type="match status" value="1"/>
</dbReference>
<dbReference type="GO" id="GO:0009506">
    <property type="term" value="C:plasmodesma"/>
    <property type="evidence" value="ECO:0007669"/>
    <property type="project" value="TreeGrafter"/>
</dbReference>
<dbReference type="InterPro" id="IPR045272">
    <property type="entry name" value="ANXUR1/2-like"/>
</dbReference>
<name>A0A8J4QG03_9ROSI</name>
<dbReference type="InterPro" id="IPR008271">
    <property type="entry name" value="Ser/Thr_kinase_AS"/>
</dbReference>
<dbReference type="PROSITE" id="PS50011">
    <property type="entry name" value="PROTEIN_KINASE_DOM"/>
    <property type="match status" value="1"/>
</dbReference>
<evidence type="ECO:0000256" key="7">
    <source>
        <dbReference type="RuleBase" id="RU000304"/>
    </source>
</evidence>
<comment type="similarity">
    <text evidence="7">Belongs to the protein kinase superfamily.</text>
</comment>
<organism evidence="9 10">
    <name type="scientific">Castanea mollissima</name>
    <name type="common">Chinese chestnut</name>
    <dbReference type="NCBI Taxonomy" id="60419"/>
    <lineage>
        <taxon>Eukaryota</taxon>
        <taxon>Viridiplantae</taxon>
        <taxon>Streptophyta</taxon>
        <taxon>Embryophyta</taxon>
        <taxon>Tracheophyta</taxon>
        <taxon>Spermatophyta</taxon>
        <taxon>Magnoliopsida</taxon>
        <taxon>eudicotyledons</taxon>
        <taxon>Gunneridae</taxon>
        <taxon>Pentapetalae</taxon>
        <taxon>rosids</taxon>
        <taxon>fabids</taxon>
        <taxon>Fagales</taxon>
        <taxon>Fagaceae</taxon>
        <taxon>Castanea</taxon>
    </lineage>
</organism>
<evidence type="ECO:0000256" key="3">
    <source>
        <dbReference type="ARBA" id="ARBA00022741"/>
    </source>
</evidence>
<keyword evidence="3 6" id="KW-0547">Nucleotide-binding</keyword>
<dbReference type="InterPro" id="IPR000719">
    <property type="entry name" value="Prot_kinase_dom"/>
</dbReference>
<evidence type="ECO:0000259" key="8">
    <source>
        <dbReference type="PROSITE" id="PS50011"/>
    </source>
</evidence>
<evidence type="ECO:0000256" key="4">
    <source>
        <dbReference type="ARBA" id="ARBA00022777"/>
    </source>
</evidence>
<dbReference type="PROSITE" id="PS00108">
    <property type="entry name" value="PROTEIN_KINASE_ST"/>
    <property type="match status" value="1"/>
</dbReference>
<dbReference type="GO" id="GO:0005886">
    <property type="term" value="C:plasma membrane"/>
    <property type="evidence" value="ECO:0007669"/>
    <property type="project" value="TreeGrafter"/>
</dbReference>
<gene>
    <name evidence="9" type="ORF">CMV_023732</name>
</gene>
<accession>A0A8J4QG03</accession>
<dbReference type="SMART" id="SM00220">
    <property type="entry name" value="S_TKc"/>
    <property type="match status" value="1"/>
</dbReference>
<dbReference type="OrthoDB" id="1658195at2759"/>
<dbReference type="GO" id="GO:0004714">
    <property type="term" value="F:transmembrane receptor protein tyrosine kinase activity"/>
    <property type="evidence" value="ECO:0007669"/>
    <property type="project" value="InterPro"/>
</dbReference>